<keyword evidence="2" id="KW-0808">Transferase</keyword>
<evidence type="ECO:0000256" key="3">
    <source>
        <dbReference type="ARBA" id="ARBA00022723"/>
    </source>
</evidence>
<dbReference type="InterPro" id="IPR050748">
    <property type="entry name" value="Glycosyltrans_8_dom-fam"/>
</dbReference>
<dbReference type="PANTHER" id="PTHR13778:SF47">
    <property type="entry name" value="LIPOPOLYSACCHARIDE 1,3-GALACTOSYLTRANSFERASE"/>
    <property type="match status" value="1"/>
</dbReference>
<dbReference type="RefSeq" id="WP_274259229.1">
    <property type="nucleotide sequence ID" value="NZ_CP117884.1"/>
</dbReference>
<dbReference type="PANTHER" id="PTHR13778">
    <property type="entry name" value="GLYCOSYLTRANSFERASE 8 DOMAIN-CONTAINING PROTEIN"/>
    <property type="match status" value="1"/>
</dbReference>
<dbReference type="SUPFAM" id="SSF53448">
    <property type="entry name" value="Nucleotide-diphospho-sugar transferases"/>
    <property type="match status" value="1"/>
</dbReference>
<accession>A0ABY7WSD1</accession>
<evidence type="ECO:0000313" key="4">
    <source>
        <dbReference type="EMBL" id="WDF82040.1"/>
    </source>
</evidence>
<proteinExistence type="predicted"/>
<keyword evidence="1" id="KW-0328">Glycosyltransferase</keyword>
<sequence length="313" mass="35285">MTQIPIFYAVNDKYAPGLAVSIESLIKSSDPEKQYRVIVLQEGLTAAHTAALKALATANVQIDLQPMGDRIRECLADNENKLFASYFTLTIYYRLFIPEMFPQYDKGIYLDADTVVLRDVADLYATDVSNSLVAAAVDPFVKTDPVLAPYAAGAVGVPPADYVNSGVLVMNLAAMRDRRFADHFLNLLNTYKFKSIAADQDYLNAIAHDEMVQLSPSWNVQERHPKYDAFLVHYNLFKKPWHYTGVPYEREFWDYAAATPFKKELLDQKRAFTEADIQADNARLDKLVANAKHITTQTGTFRDVNERLGGVRL</sequence>
<dbReference type="Proteomes" id="UP001220377">
    <property type="component" value="Chromosome"/>
</dbReference>
<dbReference type="EMBL" id="CP117884">
    <property type="protein sequence ID" value="WDF82040.1"/>
    <property type="molecule type" value="Genomic_DNA"/>
</dbReference>
<dbReference type="Pfam" id="PF01501">
    <property type="entry name" value="Glyco_transf_8"/>
    <property type="match status" value="1"/>
</dbReference>
<dbReference type="InterPro" id="IPR002495">
    <property type="entry name" value="Glyco_trans_8"/>
</dbReference>
<reference evidence="4 5" key="1">
    <citation type="submission" date="2023-02" db="EMBL/GenBank/DDBJ databases">
        <title>Genome sequence of Lacticaseibacillus sp. KACC 23028.</title>
        <authorList>
            <person name="Kim S."/>
            <person name="Heo J."/>
            <person name="Kwon S.-W."/>
        </authorList>
    </citation>
    <scope>NUCLEOTIDE SEQUENCE [LARGE SCALE GENOMIC DNA]</scope>
    <source>
        <strain evidence="4 5">KACC 23028</strain>
    </source>
</reference>
<keyword evidence="5" id="KW-1185">Reference proteome</keyword>
<gene>
    <name evidence="4" type="ORF">PQ472_08920</name>
</gene>
<dbReference type="Gene3D" id="3.90.550.10">
    <property type="entry name" value="Spore Coat Polysaccharide Biosynthesis Protein SpsA, Chain A"/>
    <property type="match status" value="1"/>
</dbReference>
<protein>
    <submittedName>
        <fullName evidence="4">Glycosyltransferase family 8 protein</fullName>
    </submittedName>
</protein>
<keyword evidence="3" id="KW-0479">Metal-binding</keyword>
<evidence type="ECO:0000313" key="5">
    <source>
        <dbReference type="Proteomes" id="UP001220377"/>
    </source>
</evidence>
<dbReference type="CDD" id="cd04194">
    <property type="entry name" value="GT8_A4GalT_like"/>
    <property type="match status" value="1"/>
</dbReference>
<organism evidence="4 5">
    <name type="scientific">Lacticaseibacillus pabuli</name>
    <dbReference type="NCBI Taxonomy" id="3025672"/>
    <lineage>
        <taxon>Bacteria</taxon>
        <taxon>Bacillati</taxon>
        <taxon>Bacillota</taxon>
        <taxon>Bacilli</taxon>
        <taxon>Lactobacillales</taxon>
        <taxon>Lactobacillaceae</taxon>
        <taxon>Lacticaseibacillus</taxon>
    </lineage>
</organism>
<name>A0ABY7WSD1_9LACO</name>
<evidence type="ECO:0000256" key="2">
    <source>
        <dbReference type="ARBA" id="ARBA00022679"/>
    </source>
</evidence>
<evidence type="ECO:0000256" key="1">
    <source>
        <dbReference type="ARBA" id="ARBA00022676"/>
    </source>
</evidence>
<dbReference type="InterPro" id="IPR029044">
    <property type="entry name" value="Nucleotide-diphossugar_trans"/>
</dbReference>